<proteinExistence type="inferred from homology"/>
<feature type="non-terminal residue" evidence="5">
    <location>
        <position position="1"/>
    </location>
</feature>
<name>A0A7Z1N0J8_STAHA</name>
<organism evidence="5 6">
    <name type="scientific">Staphylococcus haemolyticus</name>
    <dbReference type="NCBI Taxonomy" id="1283"/>
    <lineage>
        <taxon>Bacteria</taxon>
        <taxon>Bacillati</taxon>
        <taxon>Bacillota</taxon>
        <taxon>Bacilli</taxon>
        <taxon>Bacillales</taxon>
        <taxon>Staphylococcaceae</taxon>
        <taxon>Staphylococcus</taxon>
    </lineage>
</organism>
<dbReference type="RefSeq" id="WP_197323267.1">
    <property type="nucleotide sequence ID" value="NZ_PGWX01000411.1"/>
</dbReference>
<dbReference type="Gene3D" id="2.60.40.10">
    <property type="entry name" value="Immunoglobulins"/>
    <property type="match status" value="1"/>
</dbReference>
<dbReference type="PANTHER" id="PTHR36108">
    <property type="entry name" value="COLOSSIN-B-RELATED"/>
    <property type="match status" value="1"/>
</dbReference>
<feature type="domain" description="SpaA-like prealbumin fold" evidence="4">
    <location>
        <begin position="27"/>
        <end position="113"/>
    </location>
</feature>
<evidence type="ECO:0000256" key="2">
    <source>
        <dbReference type="ARBA" id="ARBA00022525"/>
    </source>
</evidence>
<reference evidence="5 6" key="1">
    <citation type="submission" date="2017-11" db="EMBL/GenBank/DDBJ databases">
        <authorList>
            <person name="Founou R.C."/>
            <person name="Founou L."/>
            <person name="Allam M."/>
            <person name="Ismail A."/>
            <person name="Essack S.Y."/>
        </authorList>
    </citation>
    <scope>NUCLEOTIDE SEQUENCE [LARGE SCALE GENOMIC DNA]</scope>
    <source>
        <strain evidence="5 6">G811N2B1</strain>
    </source>
</reference>
<sequence>FVVKKNSNDKQPLDELEFVNYQAEVMGRKVNEQGQTLAGAVFAIYNADEQNQPQGSPITFLNRAGEKVSEITTDKTGEIYAKGLNEGHYVLVETKAPTGYLLDTTLHPFDVTAQLGKEQPIALGDLINYQVTAQLTKENETVEALAGAVFKDIDETGQT</sequence>
<evidence type="ECO:0000259" key="4">
    <source>
        <dbReference type="Pfam" id="PF17802"/>
    </source>
</evidence>
<dbReference type="Proteomes" id="UP000238153">
    <property type="component" value="Unassembled WGS sequence"/>
</dbReference>
<dbReference type="SUPFAM" id="SSF49478">
    <property type="entry name" value="Cna protein B-type domain"/>
    <property type="match status" value="1"/>
</dbReference>
<dbReference type="InterPro" id="IPR041033">
    <property type="entry name" value="SpaA_PFL_dom_1"/>
</dbReference>
<gene>
    <name evidence="5" type="ORF">CV019_11855</name>
</gene>
<keyword evidence="2" id="KW-0964">Secreted</keyword>
<dbReference type="PANTHER" id="PTHR36108:SF13">
    <property type="entry name" value="COLOSSIN-B-RELATED"/>
    <property type="match status" value="1"/>
</dbReference>
<evidence type="ECO:0000313" key="6">
    <source>
        <dbReference type="Proteomes" id="UP000238153"/>
    </source>
</evidence>
<evidence type="ECO:0000313" key="5">
    <source>
        <dbReference type="EMBL" id="PPJ71577.1"/>
    </source>
</evidence>
<dbReference type="Pfam" id="PF17802">
    <property type="entry name" value="SpaA"/>
    <property type="match status" value="1"/>
</dbReference>
<evidence type="ECO:0000256" key="3">
    <source>
        <dbReference type="ARBA" id="ARBA00022729"/>
    </source>
</evidence>
<comment type="caution">
    <text evidence="5">The sequence shown here is derived from an EMBL/GenBank/DDBJ whole genome shotgun (WGS) entry which is preliminary data.</text>
</comment>
<evidence type="ECO:0000256" key="1">
    <source>
        <dbReference type="ARBA" id="ARBA00007257"/>
    </source>
</evidence>
<keyword evidence="3" id="KW-0732">Signal</keyword>
<dbReference type="EMBL" id="PGWX01000411">
    <property type="protein sequence ID" value="PPJ71577.1"/>
    <property type="molecule type" value="Genomic_DNA"/>
</dbReference>
<protein>
    <recommendedName>
        <fullName evidence="4">SpaA-like prealbumin fold domain-containing protein</fullName>
    </recommendedName>
</protein>
<dbReference type="InterPro" id="IPR013783">
    <property type="entry name" value="Ig-like_fold"/>
</dbReference>
<accession>A0A7Z1N0J8</accession>
<comment type="similarity">
    <text evidence="1">Belongs to the serine-aspartate repeat-containing protein (SDr) family.</text>
</comment>
<dbReference type="AlphaFoldDB" id="A0A7Z1N0J8"/>
<feature type="non-terminal residue" evidence="5">
    <location>
        <position position="159"/>
    </location>
</feature>